<gene>
    <name evidence="1" type="ORF">CCMP2556_LOCUS9009</name>
</gene>
<name>A0ABP0J0I8_9DINO</name>
<comment type="caution">
    <text evidence="1">The sequence shown here is derived from an EMBL/GenBank/DDBJ whole genome shotgun (WGS) entry which is preliminary data.</text>
</comment>
<evidence type="ECO:0000313" key="2">
    <source>
        <dbReference type="Proteomes" id="UP001642484"/>
    </source>
</evidence>
<reference evidence="1 2" key="1">
    <citation type="submission" date="2024-02" db="EMBL/GenBank/DDBJ databases">
        <authorList>
            <person name="Chen Y."/>
            <person name="Shah S."/>
            <person name="Dougan E. K."/>
            <person name="Thang M."/>
            <person name="Chan C."/>
        </authorList>
    </citation>
    <scope>NUCLEOTIDE SEQUENCE [LARGE SCALE GENOMIC DNA]</scope>
</reference>
<organism evidence="1 2">
    <name type="scientific">Durusdinium trenchii</name>
    <dbReference type="NCBI Taxonomy" id="1381693"/>
    <lineage>
        <taxon>Eukaryota</taxon>
        <taxon>Sar</taxon>
        <taxon>Alveolata</taxon>
        <taxon>Dinophyceae</taxon>
        <taxon>Suessiales</taxon>
        <taxon>Symbiodiniaceae</taxon>
        <taxon>Durusdinium</taxon>
    </lineage>
</organism>
<sequence length="555" mass="61853">MGSIDRCFPRVLHIFGRSSGRENSDIVGEYVQRGAVYGRPIYRQQGSTTVIRYWPPSRRWLIDREGLRESDVCVAFAAESLDLPHPAHPELIWCVWQSTAQAHVPDTEVIAVSGPRCVTIVGRAGGREKDLVNGQYHFSNVVHGRPMYIHSRGDLGLRYVKEANSPKIAHSSDRRATASRATEMAAYIKCIKRGVSLLKRTKEANASTANHAEGKLILTTNLKKERKEHRWIIVVVGQDSYCIAFSEAAFFEDPGHIELEWMFWEPTEGRFCLDPDTRAVVAPAVVHMMGRRAEAENSRINGSYLLAGIMEGRPAYVQPGTKHLIRYSSRTDRWLLDPDGLVEPSLASRLYYWIFRGDLSAAGDRCAAFSEASGSAHPGVSLLEWFVWESRRSCFVLDQGVRCTTAPSSIQVVGRSLNRENEFINGDYILAGVCCGRVFYQRPGTQIVIRFWPSRSCWLVDGNGLQQADACSAFADCLPDSEFPGDVCSPWYVYESTRGAHFADLSVTVLPGYSSDGQLHDGTFSTSPSRFLDEAKDISSLRLSSVLQQHGLYGA</sequence>
<protein>
    <submittedName>
        <fullName evidence="1">Uncharacterized protein</fullName>
    </submittedName>
</protein>
<evidence type="ECO:0000313" key="1">
    <source>
        <dbReference type="EMBL" id="CAK9007852.1"/>
    </source>
</evidence>
<dbReference type="EMBL" id="CAXAMN010004114">
    <property type="protein sequence ID" value="CAK9007852.1"/>
    <property type="molecule type" value="Genomic_DNA"/>
</dbReference>
<proteinExistence type="predicted"/>
<dbReference type="Proteomes" id="UP001642484">
    <property type="component" value="Unassembled WGS sequence"/>
</dbReference>
<keyword evidence="2" id="KW-1185">Reference proteome</keyword>
<accession>A0ABP0J0I8</accession>